<feature type="transmembrane region" description="Helical" evidence="2">
    <location>
        <begin position="12"/>
        <end position="34"/>
    </location>
</feature>
<evidence type="ECO:0000256" key="2">
    <source>
        <dbReference type="SAM" id="Phobius"/>
    </source>
</evidence>
<feature type="domain" description="SGNH" evidence="4">
    <location>
        <begin position="555"/>
        <end position="791"/>
    </location>
</feature>
<evidence type="ECO:0000313" key="5">
    <source>
        <dbReference type="EMBL" id="MFI2486673.1"/>
    </source>
</evidence>
<evidence type="ECO:0000259" key="4">
    <source>
        <dbReference type="Pfam" id="PF19040"/>
    </source>
</evidence>
<feature type="domain" description="Acyltransferase 3" evidence="3">
    <location>
        <begin position="15"/>
        <end position="402"/>
    </location>
</feature>
<feature type="transmembrane region" description="Helical" evidence="2">
    <location>
        <begin position="421"/>
        <end position="441"/>
    </location>
</feature>
<reference evidence="5 6" key="1">
    <citation type="submission" date="2024-10" db="EMBL/GenBank/DDBJ databases">
        <title>The Natural Products Discovery Center: Release of the First 8490 Sequenced Strains for Exploring Actinobacteria Biosynthetic Diversity.</title>
        <authorList>
            <person name="Kalkreuter E."/>
            <person name="Kautsar S.A."/>
            <person name="Yang D."/>
            <person name="Bader C.D."/>
            <person name="Teijaro C.N."/>
            <person name="Fluegel L."/>
            <person name="Davis C.M."/>
            <person name="Simpson J.R."/>
            <person name="Lauterbach L."/>
            <person name="Steele A.D."/>
            <person name="Gui C."/>
            <person name="Meng S."/>
            <person name="Li G."/>
            <person name="Viehrig K."/>
            <person name="Ye F."/>
            <person name="Su P."/>
            <person name="Kiefer A.F."/>
            <person name="Nichols A."/>
            <person name="Cepeda A.J."/>
            <person name="Yan W."/>
            <person name="Fan B."/>
            <person name="Jiang Y."/>
            <person name="Adhikari A."/>
            <person name="Zheng C.-J."/>
            <person name="Schuster L."/>
            <person name="Cowan T.M."/>
            <person name="Smanski M.J."/>
            <person name="Chevrette M.G."/>
            <person name="De Carvalho L.P.S."/>
            <person name="Shen B."/>
        </authorList>
    </citation>
    <scope>NUCLEOTIDE SEQUENCE [LARGE SCALE GENOMIC DNA]</scope>
    <source>
        <strain evidence="5 6">NPDC019481</strain>
    </source>
</reference>
<feature type="compositionally biased region" description="Low complexity" evidence="1">
    <location>
        <begin position="250"/>
        <end position="283"/>
    </location>
</feature>
<dbReference type="Proteomes" id="UP001611580">
    <property type="component" value="Unassembled WGS sequence"/>
</dbReference>
<keyword evidence="2" id="KW-1133">Transmembrane helix</keyword>
<dbReference type="Pfam" id="PF19040">
    <property type="entry name" value="SGNH"/>
    <property type="match status" value="1"/>
</dbReference>
<dbReference type="PANTHER" id="PTHR23028">
    <property type="entry name" value="ACETYLTRANSFERASE"/>
    <property type="match status" value="1"/>
</dbReference>
<protein>
    <submittedName>
        <fullName evidence="5">SGNH hydrolase domain-containing protein</fullName>
    </submittedName>
</protein>
<feature type="transmembrane region" description="Helical" evidence="2">
    <location>
        <begin position="155"/>
        <end position="173"/>
    </location>
</feature>
<feature type="transmembrane region" description="Helical" evidence="2">
    <location>
        <begin position="194"/>
        <end position="218"/>
    </location>
</feature>
<dbReference type="InterPro" id="IPR002656">
    <property type="entry name" value="Acyl_transf_3_dom"/>
</dbReference>
<feature type="transmembrane region" description="Helical" evidence="2">
    <location>
        <begin position="318"/>
        <end position="336"/>
    </location>
</feature>
<dbReference type="RefSeq" id="WP_397402777.1">
    <property type="nucleotide sequence ID" value="NZ_JBIRYI010000003.1"/>
</dbReference>
<feature type="region of interest" description="Disordered" evidence="1">
    <location>
        <begin position="250"/>
        <end position="287"/>
    </location>
</feature>
<sequence>MPDERRSTPTRPLRADIQALRAVAVVAVLLFHLWPDRVPGGYVGVDVFFVISGFLITSHIARDVDAGRFSVAEFWSRRILRLLPASTLVLGATAVGVWALVPVQHREQWFREIAASALSAQNWVLADAAVDYLAAGDLASPVRHYWSLSAEAQLYLVWPLLIGGCLVVSRWLRSGPRPTGHYTGHYTDHARHGAGWRAVAAGALALVVVASLVTSLLWTDADQAYAYFVTPTRAWEFGAGALLAFAPSLSSGPSASGRSVSGRSASRRSASGRSLSRRSALPGTPAGSAVLPRASTWAGLALIGVAAVALTDATPFPGVWAALPVLGTVLVIGARVTNRSPGSLTSRLAASSPVRFLGDVSYAVYLWHWPLVVLVPYTTGHVLRTGDKLAVLLATLLLAWATRRWVELPVLRLRDSSRPRGTFAAAAAVGTVVVAVALTGVHSAQKYVRSELAAAEAAADDGAGAGCFGAAARPPGGEPCADDDPAGTGMPTVNPTTIPTNVPAVSPTNVPTNVPTNLAALAPAPVPAPVPVPVPAPEAAAEDMPAPYALGADMCSTTDREEAEPIACERGHRGSGVRVALVGDSHAAHYASALVGAAEANDWALDIYVKAGCPFSDAMRVQDDVLTATCAEWVDRTERLLIDGDYDLVVTSQMSGVDWAAPTSWDGNQETWAEAGLAGLWARLADDGTPVAAVADVPRADPEVIECLTAPDAASENATACRVPRPVATRAFDPQRGAVERLQRPDVVLVDFTDVYCDARECRPVIGGVTVYRDADHLTDTFAGTLAPFVANAVAPLLGPGS</sequence>
<dbReference type="EMBL" id="JBIRYI010000003">
    <property type="protein sequence ID" value="MFI2486673.1"/>
    <property type="molecule type" value="Genomic_DNA"/>
</dbReference>
<feature type="transmembrane region" description="Helical" evidence="2">
    <location>
        <begin position="294"/>
        <end position="311"/>
    </location>
</feature>
<feature type="transmembrane region" description="Helical" evidence="2">
    <location>
        <begin position="82"/>
        <end position="101"/>
    </location>
</feature>
<evidence type="ECO:0000259" key="3">
    <source>
        <dbReference type="Pfam" id="PF01757"/>
    </source>
</evidence>
<dbReference type="Pfam" id="PF01757">
    <property type="entry name" value="Acyl_transf_3"/>
    <property type="match status" value="1"/>
</dbReference>
<evidence type="ECO:0000313" key="6">
    <source>
        <dbReference type="Proteomes" id="UP001611580"/>
    </source>
</evidence>
<feature type="transmembrane region" description="Helical" evidence="2">
    <location>
        <begin position="40"/>
        <end position="61"/>
    </location>
</feature>
<gene>
    <name evidence="5" type="ORF">ACH47X_07155</name>
</gene>
<keyword evidence="2" id="KW-0472">Membrane</keyword>
<keyword evidence="5" id="KW-0378">Hydrolase</keyword>
<keyword evidence="6" id="KW-1185">Reference proteome</keyword>
<dbReference type="InterPro" id="IPR050879">
    <property type="entry name" value="Acyltransferase_3"/>
</dbReference>
<dbReference type="GO" id="GO:0016787">
    <property type="term" value="F:hydrolase activity"/>
    <property type="evidence" value="ECO:0007669"/>
    <property type="project" value="UniProtKB-KW"/>
</dbReference>
<accession>A0ABW7XGM8</accession>
<proteinExistence type="predicted"/>
<organism evidence="5 6">
    <name type="scientific">Promicromonospora kroppenstedtii</name>
    <dbReference type="NCBI Taxonomy" id="440482"/>
    <lineage>
        <taxon>Bacteria</taxon>
        <taxon>Bacillati</taxon>
        <taxon>Actinomycetota</taxon>
        <taxon>Actinomycetes</taxon>
        <taxon>Micrococcales</taxon>
        <taxon>Promicromonosporaceae</taxon>
        <taxon>Promicromonospora</taxon>
    </lineage>
</organism>
<feature type="transmembrane region" description="Helical" evidence="2">
    <location>
        <begin position="356"/>
        <end position="377"/>
    </location>
</feature>
<comment type="caution">
    <text evidence="5">The sequence shown here is derived from an EMBL/GenBank/DDBJ whole genome shotgun (WGS) entry which is preliminary data.</text>
</comment>
<dbReference type="PANTHER" id="PTHR23028:SF53">
    <property type="entry name" value="ACYL_TRANSF_3 DOMAIN-CONTAINING PROTEIN"/>
    <property type="match status" value="1"/>
</dbReference>
<dbReference type="InterPro" id="IPR043968">
    <property type="entry name" value="SGNH"/>
</dbReference>
<evidence type="ECO:0000256" key="1">
    <source>
        <dbReference type="SAM" id="MobiDB-lite"/>
    </source>
</evidence>
<keyword evidence="2" id="KW-0812">Transmembrane</keyword>
<name>A0ABW7XGM8_9MICO</name>